<dbReference type="SUPFAM" id="SSF56601">
    <property type="entry name" value="beta-lactamase/transpeptidase-like"/>
    <property type="match status" value="1"/>
</dbReference>
<protein>
    <submittedName>
        <fullName evidence="3">FmtA-like protein</fullName>
    </submittedName>
</protein>
<evidence type="ECO:0000313" key="4">
    <source>
        <dbReference type="Proteomes" id="UP000076079"/>
    </source>
</evidence>
<proteinExistence type="predicted"/>
<name>A0A143PUW0_LUTPR</name>
<dbReference type="Gene3D" id="3.40.710.10">
    <property type="entry name" value="DD-peptidase/beta-lactamase superfamily"/>
    <property type="match status" value="1"/>
</dbReference>
<dbReference type="InterPro" id="IPR012338">
    <property type="entry name" value="Beta-lactam/transpept-like"/>
</dbReference>
<accession>A0A143PUW0</accession>
<dbReference type="InterPro" id="IPR001466">
    <property type="entry name" value="Beta-lactam-related"/>
</dbReference>
<dbReference type="EMBL" id="CP015136">
    <property type="protein sequence ID" value="AMY12096.1"/>
    <property type="molecule type" value="Genomic_DNA"/>
</dbReference>
<keyword evidence="4" id="KW-1185">Reference proteome</keyword>
<dbReference type="RefSeq" id="WP_110173582.1">
    <property type="nucleotide sequence ID" value="NZ_CP015136.1"/>
</dbReference>
<dbReference type="Pfam" id="PF00144">
    <property type="entry name" value="Beta-lactamase"/>
    <property type="match status" value="1"/>
</dbReference>
<dbReference type="OrthoDB" id="9803467at2"/>
<organism evidence="3 4">
    <name type="scientific">Luteitalea pratensis</name>
    <dbReference type="NCBI Taxonomy" id="1855912"/>
    <lineage>
        <taxon>Bacteria</taxon>
        <taxon>Pseudomonadati</taxon>
        <taxon>Acidobacteriota</taxon>
        <taxon>Vicinamibacteria</taxon>
        <taxon>Vicinamibacterales</taxon>
        <taxon>Vicinamibacteraceae</taxon>
        <taxon>Luteitalea</taxon>
    </lineage>
</organism>
<reference evidence="4" key="2">
    <citation type="submission" date="2016-04" db="EMBL/GenBank/DDBJ databases">
        <title>First Complete Genome Sequence of a Subdivision 6 Acidobacterium.</title>
        <authorList>
            <person name="Huang S."/>
            <person name="Vieira S."/>
            <person name="Bunk B."/>
            <person name="Riedel T."/>
            <person name="Sproeer C."/>
            <person name="Overmann J."/>
        </authorList>
    </citation>
    <scope>NUCLEOTIDE SEQUENCE [LARGE SCALE GENOMIC DNA]</scope>
    <source>
        <strain evidence="4">DSM 100886 HEG_-6_39</strain>
    </source>
</reference>
<dbReference type="InterPro" id="IPR050491">
    <property type="entry name" value="AmpC-like"/>
</dbReference>
<evidence type="ECO:0000256" key="1">
    <source>
        <dbReference type="SAM" id="SignalP"/>
    </source>
</evidence>
<feature type="domain" description="Beta-lactamase-related" evidence="2">
    <location>
        <begin position="208"/>
        <end position="533"/>
    </location>
</feature>
<dbReference type="KEGG" id="abac:LuPra_05368"/>
<reference evidence="3 4" key="1">
    <citation type="journal article" date="2016" name="Genome Announc.">
        <title>First Complete Genome Sequence of a Subdivision 6 Acidobacterium Strain.</title>
        <authorList>
            <person name="Huang S."/>
            <person name="Vieira S."/>
            <person name="Bunk B."/>
            <person name="Riedel T."/>
            <person name="Sproer C."/>
            <person name="Overmann J."/>
        </authorList>
    </citation>
    <scope>NUCLEOTIDE SEQUENCE [LARGE SCALE GENOMIC DNA]</scope>
    <source>
        <strain evidence="4">DSM 100886 HEG_-6_39</strain>
    </source>
</reference>
<dbReference type="PATRIC" id="fig|1813736.3.peg.5648"/>
<feature type="chain" id="PRO_5007512004" evidence="1">
    <location>
        <begin position="23"/>
        <end position="669"/>
    </location>
</feature>
<sequence length="669" mass="71209" precursor="true">MPPFTAGLFVSASLVASALVTAGGWNPAAAGHGQAATAGAERLTADTPRTTTAGNGFIAPSGWSIVVRGPATILEAPEGGSRLALIDVQGADAEAAVTAAWAAYPPQTRWPLKVTNDLPDRDGWSRRRQMSYQTSPNERRDVAAFALYADGQWTVVIYDMAQDVGEKRGAQVSLVFDRLLPKGYTRETFAGKKAHPLDAARIAALGAFVEAGRKATGVPGVSVGLVQDGKTVFAGGFGVRELGTSTPVDADSLYMIASNTKALTTLLLARLVDQHKITWDTPVTTLLPSFRLGDEATTRQVLVKHLICACTGLPRQDFEWLFEFKDLTPERAVAALGSMQPTSKFGEMFQYSNPLAGAAGFIGGHVLFPDLDLGTAYDRAMQEQVLTPLGMTSTTFDYARALAGNHAAAHASDVDGHPAVAAMAINYSIIPVRPAGAAWSNVTDMLKYVQMELAQGNLPGGVRYVAKAPLLERRVPQVPTGKDSTYGMGLSVDTTYGVSVVHHGGDMIGFHSDMIWLPDHNVGAVILTNGDPGWLIRGGFRRKLLEVLFDGRPEADAQLAAGAKTYAEQLAAERKLLTVPAEPALAGTLAARYSNAALGEIAVSRNGAATIFDFGEWKSEVGSRTNPDGSVSFLTTEPGLIGFEFVVVKGQTPSLILRDAQHEYRFEPR</sequence>
<gene>
    <name evidence="3" type="primary">flp_3</name>
    <name evidence="3" type="ORF">LuPra_05368</name>
</gene>
<evidence type="ECO:0000259" key="2">
    <source>
        <dbReference type="Pfam" id="PF00144"/>
    </source>
</evidence>
<feature type="signal peptide" evidence="1">
    <location>
        <begin position="1"/>
        <end position="22"/>
    </location>
</feature>
<evidence type="ECO:0000313" key="3">
    <source>
        <dbReference type="EMBL" id="AMY12096.1"/>
    </source>
</evidence>
<keyword evidence="1" id="KW-0732">Signal</keyword>
<dbReference type="PANTHER" id="PTHR46825">
    <property type="entry name" value="D-ALANYL-D-ALANINE-CARBOXYPEPTIDASE/ENDOPEPTIDASE AMPH"/>
    <property type="match status" value="1"/>
</dbReference>
<dbReference type="Proteomes" id="UP000076079">
    <property type="component" value="Chromosome"/>
</dbReference>
<dbReference type="AlphaFoldDB" id="A0A143PUW0"/>
<dbReference type="STRING" id="1855912.LuPra_05368"/>
<dbReference type="PANTHER" id="PTHR46825:SF15">
    <property type="entry name" value="BETA-LACTAMASE-RELATED DOMAIN-CONTAINING PROTEIN"/>
    <property type="match status" value="1"/>
</dbReference>